<proteinExistence type="predicted"/>
<evidence type="ECO:0000313" key="1">
    <source>
        <dbReference type="EMBL" id="CAB4140005.1"/>
    </source>
</evidence>
<reference evidence="1" key="1">
    <citation type="submission" date="2020-04" db="EMBL/GenBank/DDBJ databases">
        <authorList>
            <person name="Chiriac C."/>
            <person name="Salcher M."/>
            <person name="Ghai R."/>
            <person name="Kavagutti S V."/>
        </authorList>
    </citation>
    <scope>NUCLEOTIDE SEQUENCE</scope>
</reference>
<name>A0A6J5LZJ0_9CAUD</name>
<sequence length="85" mass="9580">MVRLRPQSRAIYEAIVDELQKQGVRDHVLTMRSKHPAVQFVVGDQTRVVTFAGSPGDNLRSALNQRRWVRQIIQGRGPFQGGVAQ</sequence>
<organism evidence="1">
    <name type="scientific">uncultured Caudovirales phage</name>
    <dbReference type="NCBI Taxonomy" id="2100421"/>
    <lineage>
        <taxon>Viruses</taxon>
        <taxon>Duplodnaviria</taxon>
        <taxon>Heunggongvirae</taxon>
        <taxon>Uroviricota</taxon>
        <taxon>Caudoviricetes</taxon>
        <taxon>Peduoviridae</taxon>
        <taxon>Maltschvirus</taxon>
        <taxon>Maltschvirus maltsch</taxon>
    </lineage>
</organism>
<accession>A0A6J5LZJ0</accession>
<gene>
    <name evidence="1" type="ORF">UFOVP397_41</name>
</gene>
<dbReference type="EMBL" id="LR796371">
    <property type="protein sequence ID" value="CAB4140005.1"/>
    <property type="molecule type" value="Genomic_DNA"/>
</dbReference>
<protein>
    <submittedName>
        <fullName evidence="1">Uncharacterized protein</fullName>
    </submittedName>
</protein>